<keyword evidence="2" id="KW-1185">Reference proteome</keyword>
<evidence type="ECO:0000313" key="1">
    <source>
        <dbReference type="EMBL" id="SMX33337.1"/>
    </source>
</evidence>
<gene>
    <name evidence="1" type="ORF">MAA8898_00445</name>
</gene>
<proteinExistence type="predicted"/>
<evidence type="ECO:0000313" key="2">
    <source>
        <dbReference type="Proteomes" id="UP000207598"/>
    </source>
</evidence>
<dbReference type="EMBL" id="FXYF01000001">
    <property type="protein sequence ID" value="SMX33337.1"/>
    <property type="molecule type" value="Genomic_DNA"/>
</dbReference>
<organism evidence="1 2">
    <name type="scientific">Maliponia aquimaris</name>
    <dbReference type="NCBI Taxonomy" id="1673631"/>
    <lineage>
        <taxon>Bacteria</taxon>
        <taxon>Pseudomonadati</taxon>
        <taxon>Pseudomonadota</taxon>
        <taxon>Alphaproteobacteria</taxon>
        <taxon>Rhodobacterales</taxon>
        <taxon>Paracoccaceae</taxon>
        <taxon>Maliponia</taxon>
    </lineage>
</organism>
<protein>
    <recommendedName>
        <fullName evidence="3">DUF1902 domain-containing protein</fullName>
    </recommendedName>
</protein>
<accession>A0A238JT34</accession>
<dbReference type="RefSeq" id="WP_094019313.1">
    <property type="nucleotide sequence ID" value="NZ_FXYF01000001.1"/>
</dbReference>
<dbReference type="AlphaFoldDB" id="A0A238JT34"/>
<dbReference type="OrthoDB" id="7864523at2"/>
<evidence type="ECO:0008006" key="3">
    <source>
        <dbReference type="Google" id="ProtNLM"/>
    </source>
</evidence>
<dbReference type="Proteomes" id="UP000207598">
    <property type="component" value="Unassembled WGS sequence"/>
</dbReference>
<reference evidence="1 2" key="1">
    <citation type="submission" date="2017-05" db="EMBL/GenBank/DDBJ databases">
        <authorList>
            <person name="Song R."/>
            <person name="Chenine A.L."/>
            <person name="Ruprecht R.M."/>
        </authorList>
    </citation>
    <scope>NUCLEOTIDE SEQUENCE [LARGE SCALE GENOMIC DNA]</scope>
    <source>
        <strain evidence="1 2">CECT 8898</strain>
    </source>
</reference>
<sequence length="66" mass="7351">MLTEILIFRLEEEATWTLEVVDEDNTSHVWDETFASDFAALVEAQKAIRTLGARAFIAGDKGPTLP</sequence>
<name>A0A238JT34_9RHOB</name>